<evidence type="ECO:0000313" key="1">
    <source>
        <dbReference type="EMBL" id="QGG49367.1"/>
    </source>
</evidence>
<dbReference type="EMBL" id="CP045875">
    <property type="protein sequence ID" value="QGG49367.1"/>
    <property type="molecule type" value="Genomic_DNA"/>
</dbReference>
<evidence type="ECO:0000313" key="2">
    <source>
        <dbReference type="Proteomes" id="UP000366051"/>
    </source>
</evidence>
<proteinExistence type="predicted"/>
<accession>A0A5Q2N3I5</accession>
<sequence>MSSLTGHLTCDDCNYSFEWMAMIPEYMLTRSYTVHILNKPIANIYGFNENEYRLCIYCPSCGKNLFFVYER</sequence>
<name>A0A5Q2N3I5_9FIRM</name>
<protein>
    <submittedName>
        <fullName evidence="1">Uncharacterized protein</fullName>
    </submittedName>
</protein>
<dbReference type="AlphaFoldDB" id="A0A5Q2N3I5"/>
<keyword evidence="2" id="KW-1185">Reference proteome</keyword>
<dbReference type="KEGG" id="hcv:FTV88_3301"/>
<reference evidence="2" key="1">
    <citation type="submission" date="2019-11" db="EMBL/GenBank/DDBJ databases">
        <title>Genome sequence of Heliorestis convoluta strain HH, an alkaliphilic and minimalistic phototrophic bacterium from a soda lake in Egypt.</title>
        <authorList>
            <person name="Dewey E.D."/>
            <person name="Stokes L.M."/>
            <person name="Burchell B.M."/>
            <person name="Shaffer K.N."/>
            <person name="Huntington A.M."/>
            <person name="Baker J.M."/>
            <person name="Nadendla S."/>
            <person name="Giglio M.G."/>
            <person name="Touchman J.W."/>
            <person name="Blankenship R.E."/>
            <person name="Madigan M.T."/>
            <person name="Sattley W.M."/>
        </authorList>
    </citation>
    <scope>NUCLEOTIDE SEQUENCE [LARGE SCALE GENOMIC DNA]</scope>
    <source>
        <strain evidence="2">HH</strain>
    </source>
</reference>
<organism evidence="1 2">
    <name type="scientific">Heliorestis convoluta</name>
    <dbReference type="NCBI Taxonomy" id="356322"/>
    <lineage>
        <taxon>Bacteria</taxon>
        <taxon>Bacillati</taxon>
        <taxon>Bacillota</taxon>
        <taxon>Clostridia</taxon>
        <taxon>Eubacteriales</taxon>
        <taxon>Heliobacteriaceae</taxon>
        <taxon>Heliorestis</taxon>
    </lineage>
</organism>
<gene>
    <name evidence="1" type="ORF">FTV88_3301</name>
</gene>
<dbReference type="Proteomes" id="UP000366051">
    <property type="component" value="Chromosome"/>
</dbReference>